<name>A0A6A4IJ89_9AGAR</name>
<feature type="transmembrane region" description="Helical" evidence="1">
    <location>
        <begin position="21"/>
        <end position="41"/>
    </location>
</feature>
<dbReference type="Proteomes" id="UP000799118">
    <property type="component" value="Unassembled WGS sequence"/>
</dbReference>
<protein>
    <submittedName>
        <fullName evidence="2">Uncharacterized protein</fullName>
    </submittedName>
</protein>
<keyword evidence="1" id="KW-0472">Membrane</keyword>
<reference evidence="2" key="1">
    <citation type="journal article" date="2019" name="Environ. Microbiol.">
        <title>Fungal ecological strategies reflected in gene transcription - a case study of two litter decomposers.</title>
        <authorList>
            <person name="Barbi F."/>
            <person name="Kohler A."/>
            <person name="Barry K."/>
            <person name="Baskaran P."/>
            <person name="Daum C."/>
            <person name="Fauchery L."/>
            <person name="Ihrmark K."/>
            <person name="Kuo A."/>
            <person name="LaButti K."/>
            <person name="Lipzen A."/>
            <person name="Morin E."/>
            <person name="Grigoriev I.V."/>
            <person name="Henrissat B."/>
            <person name="Lindahl B."/>
            <person name="Martin F."/>
        </authorList>
    </citation>
    <scope>NUCLEOTIDE SEQUENCE</scope>
    <source>
        <strain evidence="2">JB14</strain>
    </source>
</reference>
<gene>
    <name evidence="2" type="ORF">BT96DRAFT_667704</name>
</gene>
<evidence type="ECO:0000256" key="1">
    <source>
        <dbReference type="SAM" id="Phobius"/>
    </source>
</evidence>
<keyword evidence="1" id="KW-0812">Transmembrane</keyword>
<sequence length="112" mass="12664">MPLCFCFGKHMHSWVQLKVSFWLLVVTTAFALKFAIVSEFLPIHEYFFKPGFWFGHLHLLKAMCLVAATRRRSELSKLHPRILLGYPLQSSRIHTAGGLSGFALGKCISPSS</sequence>
<keyword evidence="3" id="KW-1185">Reference proteome</keyword>
<evidence type="ECO:0000313" key="2">
    <source>
        <dbReference type="EMBL" id="KAE9408674.1"/>
    </source>
</evidence>
<dbReference type="EMBL" id="ML769390">
    <property type="protein sequence ID" value="KAE9408674.1"/>
    <property type="molecule type" value="Genomic_DNA"/>
</dbReference>
<keyword evidence="1" id="KW-1133">Transmembrane helix</keyword>
<evidence type="ECO:0000313" key="3">
    <source>
        <dbReference type="Proteomes" id="UP000799118"/>
    </source>
</evidence>
<dbReference type="AlphaFoldDB" id="A0A6A4IJ89"/>
<accession>A0A6A4IJ89</accession>
<organism evidence="2 3">
    <name type="scientific">Gymnopus androsaceus JB14</name>
    <dbReference type="NCBI Taxonomy" id="1447944"/>
    <lineage>
        <taxon>Eukaryota</taxon>
        <taxon>Fungi</taxon>
        <taxon>Dikarya</taxon>
        <taxon>Basidiomycota</taxon>
        <taxon>Agaricomycotina</taxon>
        <taxon>Agaricomycetes</taxon>
        <taxon>Agaricomycetidae</taxon>
        <taxon>Agaricales</taxon>
        <taxon>Marasmiineae</taxon>
        <taxon>Omphalotaceae</taxon>
        <taxon>Gymnopus</taxon>
    </lineage>
</organism>
<proteinExistence type="predicted"/>